<gene>
    <name evidence="1" type="ORF">DCG58_15890</name>
</gene>
<accession>A0A3B9H1S7</accession>
<organism evidence="1 2">
    <name type="scientific">Hyphomonas adhaerens</name>
    <dbReference type="NCBI Taxonomy" id="81029"/>
    <lineage>
        <taxon>Bacteria</taxon>
        <taxon>Pseudomonadati</taxon>
        <taxon>Pseudomonadota</taxon>
        <taxon>Alphaproteobacteria</taxon>
        <taxon>Hyphomonadales</taxon>
        <taxon>Hyphomonadaceae</taxon>
        <taxon>Hyphomonas</taxon>
    </lineage>
</organism>
<evidence type="ECO:0000313" key="2">
    <source>
        <dbReference type="Proteomes" id="UP000259610"/>
    </source>
</evidence>
<reference evidence="1 2" key="1">
    <citation type="journal article" date="2018" name="Nat. Biotechnol.">
        <title>A standardized bacterial taxonomy based on genome phylogeny substantially revises the tree of life.</title>
        <authorList>
            <person name="Parks D.H."/>
            <person name="Chuvochina M."/>
            <person name="Waite D.W."/>
            <person name="Rinke C."/>
            <person name="Skarshewski A."/>
            <person name="Chaumeil P.A."/>
            <person name="Hugenholtz P."/>
        </authorList>
    </citation>
    <scope>NUCLEOTIDE SEQUENCE [LARGE SCALE GENOMIC DNA]</scope>
    <source>
        <strain evidence="1">UBA8733</strain>
    </source>
</reference>
<dbReference type="EMBL" id="DMAN01000358">
    <property type="protein sequence ID" value="HAE28645.1"/>
    <property type="molecule type" value="Genomic_DNA"/>
</dbReference>
<dbReference type="AlphaFoldDB" id="A0A3B9H1S7"/>
<evidence type="ECO:0000313" key="1">
    <source>
        <dbReference type="EMBL" id="HAE28645.1"/>
    </source>
</evidence>
<evidence type="ECO:0008006" key="3">
    <source>
        <dbReference type="Google" id="ProtNLM"/>
    </source>
</evidence>
<protein>
    <recommendedName>
        <fullName evidence="3">HTH-like domain-containing protein</fullName>
    </recommendedName>
</protein>
<name>A0A3B9H1S7_9PROT</name>
<comment type="caution">
    <text evidence="1">The sequence shown here is derived from an EMBL/GenBank/DDBJ whole genome shotgun (WGS) entry which is preliminary data.</text>
</comment>
<dbReference type="PANTHER" id="PTHR47515">
    <property type="entry name" value="LOW CALCIUM RESPONSE LOCUS PROTEIN T"/>
    <property type="match status" value="1"/>
</dbReference>
<proteinExistence type="predicted"/>
<dbReference type="PANTHER" id="PTHR47515:SF1">
    <property type="entry name" value="BLR2054 PROTEIN"/>
    <property type="match status" value="1"/>
</dbReference>
<dbReference type="Proteomes" id="UP000259610">
    <property type="component" value="Unassembled WGS sequence"/>
</dbReference>
<sequence length="116" mass="13581">MKQVVDYVTATHGYGRRKACRLTRQHRSAQRKSLRTGPLTERCQRMDEIVATQIRFGYRRVDVMLKREGWQVDQNVVYRLYREEACVYGRNGSAGARWRFIGRPAVSHPGRTKPRA</sequence>